<dbReference type="Proteomes" id="UP000016922">
    <property type="component" value="Unassembled WGS sequence"/>
</dbReference>
<evidence type="ECO:0000256" key="6">
    <source>
        <dbReference type="ARBA" id="ARBA00023163"/>
    </source>
</evidence>
<gene>
    <name evidence="8" type="ORF">GLAREA_10461</name>
</gene>
<dbReference type="AlphaFoldDB" id="S3DS39"/>
<evidence type="ECO:0000256" key="2">
    <source>
        <dbReference type="ARBA" id="ARBA00022723"/>
    </source>
</evidence>
<evidence type="ECO:0000313" key="9">
    <source>
        <dbReference type="Proteomes" id="UP000016922"/>
    </source>
</evidence>
<keyword evidence="6" id="KW-0804">Transcription</keyword>
<dbReference type="KEGG" id="glz:GLAREA_10461"/>
<keyword evidence="7" id="KW-0539">Nucleus</keyword>
<dbReference type="OMA" id="WATAVEH"/>
<name>S3DS39_GLAL2</name>
<evidence type="ECO:0008006" key="10">
    <source>
        <dbReference type="Google" id="ProtNLM"/>
    </source>
</evidence>
<dbReference type="RefSeq" id="XP_008077753.1">
    <property type="nucleotide sequence ID" value="XM_008079562.1"/>
</dbReference>
<proteinExistence type="predicted"/>
<dbReference type="InterPro" id="IPR052202">
    <property type="entry name" value="Yeast_MetPath_Reg"/>
</dbReference>
<dbReference type="PANTHER" id="PTHR47782">
    <property type="entry name" value="ZN(II)2CYS6 TRANSCRIPTION FACTOR (EUROFUNG)-RELATED"/>
    <property type="match status" value="1"/>
</dbReference>
<comment type="subcellular location">
    <subcellularLocation>
        <location evidence="1">Nucleus</location>
    </subcellularLocation>
</comment>
<dbReference type="HOGENOM" id="CLU_013962_1_0_1"/>
<keyword evidence="2" id="KW-0479">Metal-binding</keyword>
<keyword evidence="4" id="KW-0805">Transcription regulation</keyword>
<keyword evidence="5" id="KW-0238">DNA-binding</keyword>
<dbReference type="GO" id="GO:0043565">
    <property type="term" value="F:sequence-specific DNA binding"/>
    <property type="evidence" value="ECO:0007669"/>
    <property type="project" value="TreeGrafter"/>
</dbReference>
<reference evidence="8 9" key="1">
    <citation type="journal article" date="2013" name="BMC Genomics">
        <title>Genomics-driven discovery of the pneumocandin biosynthetic gene cluster in the fungus Glarea lozoyensis.</title>
        <authorList>
            <person name="Chen L."/>
            <person name="Yue Q."/>
            <person name="Zhang X."/>
            <person name="Xiang M."/>
            <person name="Wang C."/>
            <person name="Li S."/>
            <person name="Che Y."/>
            <person name="Ortiz-Lopez F.J."/>
            <person name="Bills G.F."/>
            <person name="Liu X."/>
            <person name="An Z."/>
        </authorList>
    </citation>
    <scope>NUCLEOTIDE SEQUENCE [LARGE SCALE GENOMIC DNA]</scope>
    <source>
        <strain evidence="9">ATCC 20868 / MF5171</strain>
    </source>
</reference>
<dbReference type="GO" id="GO:0000981">
    <property type="term" value="F:DNA-binding transcription factor activity, RNA polymerase II-specific"/>
    <property type="evidence" value="ECO:0007669"/>
    <property type="project" value="TreeGrafter"/>
</dbReference>
<evidence type="ECO:0000256" key="3">
    <source>
        <dbReference type="ARBA" id="ARBA00022833"/>
    </source>
</evidence>
<dbReference type="CDD" id="cd12148">
    <property type="entry name" value="fungal_TF_MHR"/>
    <property type="match status" value="1"/>
</dbReference>
<dbReference type="eggNOG" id="ENOG502SNNC">
    <property type="taxonomic scope" value="Eukaryota"/>
</dbReference>
<keyword evidence="3" id="KW-0862">Zinc</keyword>
<evidence type="ECO:0000256" key="4">
    <source>
        <dbReference type="ARBA" id="ARBA00023015"/>
    </source>
</evidence>
<dbReference type="EMBL" id="KE145355">
    <property type="protein sequence ID" value="EPE34766.1"/>
    <property type="molecule type" value="Genomic_DNA"/>
</dbReference>
<accession>S3DS39</accession>
<protein>
    <recommendedName>
        <fullName evidence="10">Transcription factor domain-containing protein</fullName>
    </recommendedName>
</protein>
<dbReference type="GeneID" id="19469507"/>
<dbReference type="GO" id="GO:0005634">
    <property type="term" value="C:nucleus"/>
    <property type="evidence" value="ECO:0007669"/>
    <property type="project" value="UniProtKB-SubCell"/>
</dbReference>
<sequence>MCLGANADCIGFNPGQGTERPRSTVSYWEDQAAQLDIELSRLRSEQTPNRLDQVRLGIEKLTTRLAATIGSPQMSSHTKKEDIASLSLISPNFLCPCPSPLFRENAAATVAEPLQDEQLPKSIKISAIPRHVVDIMLNNYCEIYLKQYPAVEKTEIHRSCDMIYNGAAVSHYHVTIVALALAISVITLMRYDEVRAIAREKDLWATAVEHLQYSDSMNSWQRLQVLQLLVHYSYINPALVNGNNCASAATRLCVQFGLHRELPASEQVKYNSSVLDTRRRLFWHSYSIDAAVHHILCLPYVWPAGVITAKYPDFGIKQSPTAQFWSIRQLEAEITSKMYYPHTISDIQTSNEKFQDWFTTMHSRLDKWANGLQSETANTIEFHAIMYHFAVFRLNRPSPRCPEPTLDMRKRALDSILKLGNEYELQARHGRMFYVFHAAHYLVELGISLLESVMSALEFSEFGPTHVDGIDVTVIKRTVHIISSLLRNIIKRWPAIQNQLTAFDNASGPVLSDLEEWVNGNRLTRSQYTAKRQQFSQFLLPRILQTRPDVDYNAQNPLTPNANDKFLLIPTSLTVDQESSVEHQPANQLIPSIIYTLNQPTEQTFSFNPTDNNPLNMALNSNQFSLFATDQSQEVPNLGVVTGDESLYNGVLGIDSDLIFAALLGGQETML</sequence>
<evidence type="ECO:0000256" key="1">
    <source>
        <dbReference type="ARBA" id="ARBA00004123"/>
    </source>
</evidence>
<dbReference type="GO" id="GO:0046872">
    <property type="term" value="F:metal ion binding"/>
    <property type="evidence" value="ECO:0007669"/>
    <property type="project" value="UniProtKB-KW"/>
</dbReference>
<evidence type="ECO:0000313" key="8">
    <source>
        <dbReference type="EMBL" id="EPE34766.1"/>
    </source>
</evidence>
<dbReference type="OrthoDB" id="3563133at2759"/>
<dbReference type="PANTHER" id="PTHR47782:SF1">
    <property type="entry name" value="PYRIMIDINE PATHWAY REGULATORY PROTEIN 1"/>
    <property type="match status" value="1"/>
</dbReference>
<dbReference type="STRING" id="1116229.S3DS39"/>
<organism evidence="8 9">
    <name type="scientific">Glarea lozoyensis (strain ATCC 20868 / MF5171)</name>
    <dbReference type="NCBI Taxonomy" id="1116229"/>
    <lineage>
        <taxon>Eukaryota</taxon>
        <taxon>Fungi</taxon>
        <taxon>Dikarya</taxon>
        <taxon>Ascomycota</taxon>
        <taxon>Pezizomycotina</taxon>
        <taxon>Leotiomycetes</taxon>
        <taxon>Helotiales</taxon>
        <taxon>Helotiaceae</taxon>
        <taxon>Glarea</taxon>
    </lineage>
</organism>
<keyword evidence="9" id="KW-1185">Reference proteome</keyword>
<evidence type="ECO:0000256" key="7">
    <source>
        <dbReference type="ARBA" id="ARBA00023242"/>
    </source>
</evidence>
<evidence type="ECO:0000256" key="5">
    <source>
        <dbReference type="ARBA" id="ARBA00023125"/>
    </source>
</evidence>
<dbReference type="GO" id="GO:0045944">
    <property type="term" value="P:positive regulation of transcription by RNA polymerase II"/>
    <property type="evidence" value="ECO:0007669"/>
    <property type="project" value="TreeGrafter"/>
</dbReference>